<feature type="compositionally biased region" description="Polar residues" evidence="1">
    <location>
        <begin position="436"/>
        <end position="453"/>
    </location>
</feature>
<dbReference type="InterPro" id="IPR044926">
    <property type="entry name" value="RGS_subdomain_2"/>
</dbReference>
<gene>
    <name evidence="2" type="ORF">HK097_010449</name>
</gene>
<feature type="compositionally biased region" description="Low complexity" evidence="1">
    <location>
        <begin position="467"/>
        <end position="484"/>
    </location>
</feature>
<reference evidence="2" key="1">
    <citation type="submission" date="2020-05" db="EMBL/GenBank/DDBJ databases">
        <title>Phylogenomic resolution of chytrid fungi.</title>
        <authorList>
            <person name="Stajich J.E."/>
            <person name="Amses K."/>
            <person name="Simmons R."/>
            <person name="Seto K."/>
            <person name="Myers J."/>
            <person name="Bonds A."/>
            <person name="Quandt C.A."/>
            <person name="Barry K."/>
            <person name="Liu P."/>
            <person name="Grigoriev I."/>
            <person name="Longcore J.E."/>
            <person name="James T.Y."/>
        </authorList>
    </citation>
    <scope>NUCLEOTIDE SEQUENCE</scope>
    <source>
        <strain evidence="2">JEL0318</strain>
    </source>
</reference>
<feature type="region of interest" description="Disordered" evidence="1">
    <location>
        <begin position="245"/>
        <end position="312"/>
    </location>
</feature>
<name>A0AAD5S7M7_9FUNG</name>
<feature type="compositionally biased region" description="Low complexity" evidence="1">
    <location>
        <begin position="346"/>
        <end position="368"/>
    </location>
</feature>
<dbReference type="SUPFAM" id="SSF48097">
    <property type="entry name" value="Regulator of G-protein signaling, RGS"/>
    <property type="match status" value="1"/>
</dbReference>
<dbReference type="EMBL" id="JADGJD010000776">
    <property type="protein sequence ID" value="KAJ3048533.1"/>
    <property type="molecule type" value="Genomic_DNA"/>
</dbReference>
<dbReference type="Gene3D" id="1.10.167.10">
    <property type="entry name" value="Regulator of G-protein Signalling 4, domain 2"/>
    <property type="match status" value="1"/>
</dbReference>
<accession>A0AAD5S7M7</accession>
<evidence type="ECO:0008006" key="4">
    <source>
        <dbReference type="Google" id="ProtNLM"/>
    </source>
</evidence>
<comment type="caution">
    <text evidence="2">The sequence shown here is derived from an EMBL/GenBank/DDBJ whole genome shotgun (WGS) entry which is preliminary data.</text>
</comment>
<feature type="region of interest" description="Disordered" evidence="1">
    <location>
        <begin position="337"/>
        <end position="494"/>
    </location>
</feature>
<feature type="compositionally biased region" description="Polar residues" evidence="1">
    <location>
        <begin position="285"/>
        <end position="304"/>
    </location>
</feature>
<feature type="compositionally biased region" description="Low complexity" evidence="1">
    <location>
        <begin position="379"/>
        <end position="400"/>
    </location>
</feature>
<evidence type="ECO:0000313" key="3">
    <source>
        <dbReference type="Proteomes" id="UP001212841"/>
    </source>
</evidence>
<evidence type="ECO:0000256" key="1">
    <source>
        <dbReference type="SAM" id="MobiDB-lite"/>
    </source>
</evidence>
<dbReference type="InterPro" id="IPR036305">
    <property type="entry name" value="RGS_sf"/>
</dbReference>
<organism evidence="2 3">
    <name type="scientific">Rhizophlyctis rosea</name>
    <dbReference type="NCBI Taxonomy" id="64517"/>
    <lineage>
        <taxon>Eukaryota</taxon>
        <taxon>Fungi</taxon>
        <taxon>Fungi incertae sedis</taxon>
        <taxon>Chytridiomycota</taxon>
        <taxon>Chytridiomycota incertae sedis</taxon>
        <taxon>Chytridiomycetes</taxon>
        <taxon>Rhizophlyctidales</taxon>
        <taxon>Rhizophlyctidaceae</taxon>
        <taxon>Rhizophlyctis</taxon>
    </lineage>
</organism>
<keyword evidence="3" id="KW-1185">Reference proteome</keyword>
<feature type="compositionally biased region" description="Pro residues" evidence="1">
    <location>
        <begin position="411"/>
        <end position="426"/>
    </location>
</feature>
<proteinExistence type="predicted"/>
<protein>
    <recommendedName>
        <fullName evidence="4">RGS domain-containing protein</fullName>
    </recommendedName>
</protein>
<dbReference type="AlphaFoldDB" id="A0AAD5S7M7"/>
<dbReference type="Proteomes" id="UP001212841">
    <property type="component" value="Unassembled WGS sequence"/>
</dbReference>
<evidence type="ECO:0000313" key="2">
    <source>
        <dbReference type="EMBL" id="KAJ3048533.1"/>
    </source>
</evidence>
<sequence>MSNSASTSPSRSSRDGQSGLLKIFETVFKDKTLFAELKAFSEMNNSRENILFYEGILILEDLLRDCSPHYAAANPAGAPPAVLRRFLARHKTTTEPVNRRPVSYSPTPSVKQHHRPLSISPVPSFASHNSTTIPFDPIFSTADPLNPVVIVPPPLYRHYKYIYDFFIAPTAPVEINCSWPAKRQAAAAIASAFRAMGDSTVVVRSDAFDMCADEVLESIWKDTFRGFVTMKGMVGESAGAEGLVRTSSSSFKGGKLTPPGSPSLRPHSSPTIPPATPDIPASPLLTPSNHCPVSSLLSTNSSAEPSKPNRLRRLMRRMSQPSVAIEDAVKFMNLNKGKKGPCSEATPSSPTTTFQTFTFPRTPFHTPTDAPPVPHLNISHTSSKSPPSPTLKSPPSSFKSRCSRRGSVEPLPFPSPASSYPTPPPSTSSSPSTSSLHTLSKSQTFPQVPSQSLALPRISDISESDLDALSSSSSSSPRFSPARPRVGETLSPDEAKERYQAAVGGRLAKHVGRVEA</sequence>